<accession>A0ABR1KSW1</accession>
<comment type="caution">
    <text evidence="1">The sequence shown here is derived from an EMBL/GenBank/DDBJ whole genome shotgun (WGS) entry which is preliminary data.</text>
</comment>
<evidence type="ECO:0000313" key="2">
    <source>
        <dbReference type="Proteomes" id="UP001363622"/>
    </source>
</evidence>
<dbReference type="Proteomes" id="UP001363622">
    <property type="component" value="Unassembled WGS sequence"/>
</dbReference>
<gene>
    <name evidence="1" type="ORF">IWZ03DRAFT_130377</name>
</gene>
<proteinExistence type="predicted"/>
<keyword evidence="2" id="KW-1185">Reference proteome</keyword>
<organism evidence="1 2">
    <name type="scientific">Phyllosticta citriasiana</name>
    <dbReference type="NCBI Taxonomy" id="595635"/>
    <lineage>
        <taxon>Eukaryota</taxon>
        <taxon>Fungi</taxon>
        <taxon>Dikarya</taxon>
        <taxon>Ascomycota</taxon>
        <taxon>Pezizomycotina</taxon>
        <taxon>Dothideomycetes</taxon>
        <taxon>Dothideomycetes incertae sedis</taxon>
        <taxon>Botryosphaeriales</taxon>
        <taxon>Phyllostictaceae</taxon>
        <taxon>Phyllosticta</taxon>
    </lineage>
</organism>
<protein>
    <submittedName>
        <fullName evidence="1">Uncharacterized protein</fullName>
    </submittedName>
</protein>
<reference evidence="1 2" key="1">
    <citation type="submission" date="2024-04" db="EMBL/GenBank/DDBJ databases">
        <title>Phyllosticta paracitricarpa is synonymous to the EU quarantine fungus P. citricarpa based on phylogenomic analyses.</title>
        <authorList>
            <consortium name="Lawrence Berkeley National Laboratory"/>
            <person name="Van Ingen-Buijs V.A."/>
            <person name="Van Westerhoven A.C."/>
            <person name="Haridas S."/>
            <person name="Skiadas P."/>
            <person name="Martin F."/>
            <person name="Groenewald J.Z."/>
            <person name="Crous P.W."/>
            <person name="Seidl M.F."/>
        </authorList>
    </citation>
    <scope>NUCLEOTIDE SEQUENCE [LARGE SCALE GENOMIC DNA]</scope>
    <source>
        <strain evidence="1 2">CBS 123371</strain>
    </source>
</reference>
<sequence>MSAYPPTRRPEFKQTAEFRVFLLCMHSSVYLSICLPTCQSTCLPSSSKREHVRRHICGAEQQLLIIFHNPQDAAANLNGEHGGGWGSFSHRRTCIDTGCLLIPSQNGPAKSSKTRIELGTFHGRRTTLHHIHHRGPNLFPLSQVGRENVRAIIYVFICSMLLHGNMYVLARSSASQPASHRLSVCFHLHLHPNFVPTQPITHLLRKRSVGKTEKAMAGQVTRW</sequence>
<evidence type="ECO:0000313" key="1">
    <source>
        <dbReference type="EMBL" id="KAK7520131.1"/>
    </source>
</evidence>
<dbReference type="EMBL" id="JBBPHU010000003">
    <property type="protein sequence ID" value="KAK7520131.1"/>
    <property type="molecule type" value="Genomic_DNA"/>
</dbReference>
<name>A0ABR1KSW1_9PEZI</name>